<dbReference type="Pfam" id="PF13382">
    <property type="entry name" value="Adenine_deam_C"/>
    <property type="match status" value="1"/>
</dbReference>
<dbReference type="EC" id="3.5.4.2" evidence="2"/>
<feature type="domain" description="Amidohydrolase-related" evidence="5">
    <location>
        <begin position="77"/>
        <end position="363"/>
    </location>
</feature>
<dbReference type="PANTHER" id="PTHR11113">
    <property type="entry name" value="N-ACETYLGLUCOSAMINE-6-PHOSPHATE DEACETYLASE"/>
    <property type="match status" value="1"/>
</dbReference>
<evidence type="ECO:0000256" key="1">
    <source>
        <dbReference type="ARBA" id="ARBA00006773"/>
    </source>
</evidence>
<dbReference type="InterPro" id="IPR026912">
    <property type="entry name" value="Adenine_deam_C"/>
</dbReference>
<dbReference type="PANTHER" id="PTHR11113:SF6">
    <property type="entry name" value="ADENINE DEAMINASE YERA-RELATED"/>
    <property type="match status" value="1"/>
</dbReference>
<organism evidence="7 8">
    <name type="scientific">Caldalkalibacillus uzonensis</name>
    <dbReference type="NCBI Taxonomy" id="353224"/>
    <lineage>
        <taxon>Bacteria</taxon>
        <taxon>Bacillati</taxon>
        <taxon>Bacillota</taxon>
        <taxon>Bacilli</taxon>
        <taxon>Bacillales</taxon>
        <taxon>Bacillaceae</taxon>
        <taxon>Caldalkalibacillus</taxon>
    </lineage>
</organism>
<evidence type="ECO:0000256" key="2">
    <source>
        <dbReference type="ARBA" id="ARBA00012782"/>
    </source>
</evidence>
<keyword evidence="3 7" id="KW-0378">Hydrolase</keyword>
<evidence type="ECO:0000256" key="3">
    <source>
        <dbReference type="ARBA" id="ARBA00022801"/>
    </source>
</evidence>
<comment type="catalytic activity">
    <reaction evidence="4">
        <text>adenine + H2O + H(+) = hypoxanthine + NH4(+)</text>
        <dbReference type="Rhea" id="RHEA:23688"/>
        <dbReference type="ChEBI" id="CHEBI:15377"/>
        <dbReference type="ChEBI" id="CHEBI:15378"/>
        <dbReference type="ChEBI" id="CHEBI:16708"/>
        <dbReference type="ChEBI" id="CHEBI:17368"/>
        <dbReference type="ChEBI" id="CHEBI:28938"/>
        <dbReference type="EC" id="3.5.4.2"/>
    </reaction>
</comment>
<sequence>MSIRPMTAKNYRKLISVSQRQQPATVWFKDAHYLNVYTGQVEKGHITLSGERIAYVGDQEPLTNDQTTIVKLNEEQVLVPGYIEPHAHPFQWYNPLTWGEWLLTKGTTVSINDNMFLIRALSDREAIQFIEELDSRGQHMWLWWARFDGQTATARHEARFSEESVKKWLAHPLVIQGGELTSWPLLLKGDEELANWMRLARQTYGKRIEGHLPGASSETLNILAAAGVGADHEALNGEDVLKRLRLGLYATLRYSSIRPDLPDILREIREMPGINPALLMLTNDGSMPYFVDQSGCPEMLKMVLEAGFVPEDAYRMVSLNPATYYGLDQELGGIAPGRLAHINILNGLENPQPIHVMVEGEWVVRDGKRLHPLSGEWLTRYFQPLKENIKINTDDLKRGQGQIGLQLVNNVITRPYTYDPQQPLADDEAYLSLVANRGEWVLNTRVKGFTGPALSGLASTFTSSEHYILVGRDYRHMVSALDQALQLGGGIAAFFEDGNQLIIPLPLAGGMSLLSMAELKSISETFVKQMKAYGYPHQDPIYSLLFFTATHLPYVRLTSDGVYLIKEQRTATPVTRLG</sequence>
<keyword evidence="8" id="KW-1185">Reference proteome</keyword>
<name>A0ABU0CUL5_9BACI</name>
<gene>
    <name evidence="7" type="ORF">J2S00_002918</name>
</gene>
<dbReference type="Pfam" id="PF01979">
    <property type="entry name" value="Amidohydro_1"/>
    <property type="match status" value="1"/>
</dbReference>
<dbReference type="Gene3D" id="2.30.40.10">
    <property type="entry name" value="Urease, subunit C, domain 1"/>
    <property type="match status" value="1"/>
</dbReference>
<evidence type="ECO:0000259" key="6">
    <source>
        <dbReference type="Pfam" id="PF13382"/>
    </source>
</evidence>
<evidence type="ECO:0000259" key="5">
    <source>
        <dbReference type="Pfam" id="PF01979"/>
    </source>
</evidence>
<proteinExistence type="inferred from homology"/>
<evidence type="ECO:0000313" key="8">
    <source>
        <dbReference type="Proteomes" id="UP001232445"/>
    </source>
</evidence>
<evidence type="ECO:0000313" key="7">
    <source>
        <dbReference type="EMBL" id="MDQ0340123.1"/>
    </source>
</evidence>
<protein>
    <recommendedName>
        <fullName evidence="2">adenine deaminase</fullName>
        <ecNumber evidence="2">3.5.4.2</ecNumber>
    </recommendedName>
</protein>
<comment type="caution">
    <text evidence="7">The sequence shown here is derived from an EMBL/GenBank/DDBJ whole genome shotgun (WGS) entry which is preliminary data.</text>
</comment>
<comment type="similarity">
    <text evidence="1">Belongs to the metallo-dependent hydrolases superfamily. Adenine deaminase family.</text>
</comment>
<dbReference type="EMBL" id="JAUSUQ010000011">
    <property type="protein sequence ID" value="MDQ0340123.1"/>
    <property type="molecule type" value="Genomic_DNA"/>
</dbReference>
<reference evidence="7 8" key="1">
    <citation type="submission" date="2023-07" db="EMBL/GenBank/DDBJ databases">
        <title>Genomic Encyclopedia of Type Strains, Phase IV (KMG-IV): sequencing the most valuable type-strain genomes for metagenomic binning, comparative biology and taxonomic classification.</title>
        <authorList>
            <person name="Goeker M."/>
        </authorList>
    </citation>
    <scope>NUCLEOTIDE SEQUENCE [LARGE SCALE GENOMIC DNA]</scope>
    <source>
        <strain evidence="7 8">DSM 17740</strain>
    </source>
</reference>
<dbReference type="RefSeq" id="WP_307341187.1">
    <property type="nucleotide sequence ID" value="NZ_JAUSUQ010000011.1"/>
</dbReference>
<accession>A0ABU0CUL5</accession>
<dbReference type="Proteomes" id="UP001232445">
    <property type="component" value="Unassembled WGS sequence"/>
</dbReference>
<dbReference type="SUPFAM" id="SSF51338">
    <property type="entry name" value="Composite domain of metallo-dependent hydrolases"/>
    <property type="match status" value="1"/>
</dbReference>
<dbReference type="Gene3D" id="3.20.20.140">
    <property type="entry name" value="Metal-dependent hydrolases"/>
    <property type="match status" value="1"/>
</dbReference>
<evidence type="ECO:0000256" key="4">
    <source>
        <dbReference type="ARBA" id="ARBA00047720"/>
    </source>
</evidence>
<dbReference type="InterPro" id="IPR011059">
    <property type="entry name" value="Metal-dep_hydrolase_composite"/>
</dbReference>
<dbReference type="SUPFAM" id="SSF51556">
    <property type="entry name" value="Metallo-dependent hydrolases"/>
    <property type="match status" value="1"/>
</dbReference>
<dbReference type="InterPro" id="IPR032466">
    <property type="entry name" value="Metal_Hydrolase"/>
</dbReference>
<dbReference type="InterPro" id="IPR006680">
    <property type="entry name" value="Amidohydro-rel"/>
</dbReference>
<feature type="domain" description="Adenine deaminase C-terminal" evidence="6">
    <location>
        <begin position="424"/>
        <end position="567"/>
    </location>
</feature>
<dbReference type="GO" id="GO:0000034">
    <property type="term" value="F:adenine deaminase activity"/>
    <property type="evidence" value="ECO:0007669"/>
    <property type="project" value="UniProtKB-EC"/>
</dbReference>